<organism evidence="2 3">
    <name type="scientific">Brassica cretica</name>
    <name type="common">Mustard</name>
    <dbReference type="NCBI Taxonomy" id="69181"/>
    <lineage>
        <taxon>Eukaryota</taxon>
        <taxon>Viridiplantae</taxon>
        <taxon>Streptophyta</taxon>
        <taxon>Embryophyta</taxon>
        <taxon>Tracheophyta</taxon>
        <taxon>Spermatophyta</taxon>
        <taxon>Magnoliopsida</taxon>
        <taxon>eudicotyledons</taxon>
        <taxon>Gunneridae</taxon>
        <taxon>Pentapetalae</taxon>
        <taxon>rosids</taxon>
        <taxon>malvids</taxon>
        <taxon>Brassicales</taxon>
        <taxon>Brassicaceae</taxon>
        <taxon>Brassiceae</taxon>
        <taxon>Brassica</taxon>
    </lineage>
</organism>
<dbReference type="Proteomes" id="UP000266723">
    <property type="component" value="Unassembled WGS sequence"/>
</dbReference>
<feature type="region of interest" description="Disordered" evidence="1">
    <location>
        <begin position="1"/>
        <end position="22"/>
    </location>
</feature>
<dbReference type="EMBL" id="QGKV02000759">
    <property type="protein sequence ID" value="KAF3567219.1"/>
    <property type="molecule type" value="Genomic_DNA"/>
</dbReference>
<evidence type="ECO:0000256" key="1">
    <source>
        <dbReference type="SAM" id="MobiDB-lite"/>
    </source>
</evidence>
<keyword evidence="3" id="KW-1185">Reference proteome</keyword>
<proteinExistence type="predicted"/>
<comment type="caution">
    <text evidence="2">The sequence shown here is derived from an EMBL/GenBank/DDBJ whole genome shotgun (WGS) entry which is preliminary data.</text>
</comment>
<reference evidence="2 3" key="1">
    <citation type="journal article" date="2020" name="BMC Genomics">
        <title>Intraspecific diversification of the crop wild relative Brassica cretica Lam. using demographic model selection.</title>
        <authorList>
            <person name="Kioukis A."/>
            <person name="Michalopoulou V.A."/>
            <person name="Briers L."/>
            <person name="Pirintsos S."/>
            <person name="Studholme D.J."/>
            <person name="Pavlidis P."/>
            <person name="Sarris P.F."/>
        </authorList>
    </citation>
    <scope>NUCLEOTIDE SEQUENCE [LARGE SCALE GENOMIC DNA]</scope>
    <source>
        <strain evidence="3">cv. PFS-1207/04</strain>
    </source>
</reference>
<accession>A0ABQ7D6S4</accession>
<sequence length="195" mass="21943">METRATSLCRSGHVAPGDGDASDLAVSLRSSRSERVSQRLHGVAPVRSLPCTARPMITFITSFELQMHPNVSKNSMWLETLICLEKYFGRELVIKCLIKSTENGRPTFVWTEKWIMDDTPRRPVNKQHSCDINLKDGLHDVGDTSDREIWAFTTNCAFLVKSDCCLATKVARMSSQVVSAQDEAGLDLKRKIWKI</sequence>
<evidence type="ECO:0000313" key="2">
    <source>
        <dbReference type="EMBL" id="KAF3567219.1"/>
    </source>
</evidence>
<evidence type="ECO:0000313" key="3">
    <source>
        <dbReference type="Proteomes" id="UP000266723"/>
    </source>
</evidence>
<name>A0ABQ7D6S4_BRACR</name>
<protein>
    <submittedName>
        <fullName evidence="2">Uncharacterized protein</fullName>
    </submittedName>
</protein>
<gene>
    <name evidence="2" type="ORF">DY000_02015343</name>
</gene>